<sequence length="332" mass="37784">MDWKNKLLLSLATGLLLFNNLTYAGIKTLNIYTYDSFVSEWGPGPQLEKAFEAQCQCDIKFVAAEDGVSILNRMRIEGKKSKADVLLGLDNGLMEETRRLGFVKTHELPLDHLKAELNWQDKQFMPFDYGYFAFIYDSRKISQPANSLSELINSDVQVIYQDPRTSTPGQGLMTWMKAVYGDKTAEQWQQLAGHTVTVTKGWWEAYSMFLEGGSDYVLSYTTSPAYHAVVEGHNHYKAALFSEGHVTQTEVAAIAHTSQQPELAREFIRFLTSEAAQKIIPVTNWMLPVIDQVELPDAFDQLIQPEQIGFSPAEIAQQRKQWLREWRRSASQ</sequence>
<evidence type="ECO:0000256" key="4">
    <source>
        <dbReference type="ARBA" id="ARBA00022448"/>
    </source>
</evidence>
<accession>A0A839INJ7</accession>
<evidence type="ECO:0000256" key="1">
    <source>
        <dbReference type="ARBA" id="ARBA00004418"/>
    </source>
</evidence>
<keyword evidence="5" id="KW-0732">Signal</keyword>
<comment type="caution">
    <text evidence="7">The sequence shown here is derived from an EMBL/GenBank/DDBJ whole genome shotgun (WGS) entry which is preliminary data.</text>
</comment>
<protein>
    <recommendedName>
        <fullName evidence="3">Thiamine-binding periplasmic protein</fullName>
    </recommendedName>
</protein>
<comment type="similarity">
    <text evidence="2">Belongs to the bacterial solute-binding protein 1 family.</text>
</comment>
<proteinExistence type="inferred from homology"/>
<dbReference type="AlphaFoldDB" id="A0A839INJ7"/>
<dbReference type="NCBIfam" id="TIGR01276">
    <property type="entry name" value="thiB"/>
    <property type="match status" value="1"/>
</dbReference>
<keyword evidence="8" id="KW-1185">Reference proteome</keyword>
<dbReference type="Gene3D" id="3.40.190.10">
    <property type="entry name" value="Periplasmic binding protein-like II"/>
    <property type="match status" value="2"/>
</dbReference>
<dbReference type="InterPro" id="IPR006059">
    <property type="entry name" value="SBP"/>
</dbReference>
<evidence type="ECO:0000256" key="5">
    <source>
        <dbReference type="ARBA" id="ARBA00022729"/>
    </source>
</evidence>
<evidence type="ECO:0000313" key="7">
    <source>
        <dbReference type="EMBL" id="MBB1486270.1"/>
    </source>
</evidence>
<dbReference type="SUPFAM" id="SSF53850">
    <property type="entry name" value="Periplasmic binding protein-like II"/>
    <property type="match status" value="1"/>
</dbReference>
<name>A0A839INJ7_9GAMM</name>
<dbReference type="EMBL" id="JACJFM010000006">
    <property type="protein sequence ID" value="MBB1486270.1"/>
    <property type="molecule type" value="Genomic_DNA"/>
</dbReference>
<evidence type="ECO:0000313" key="8">
    <source>
        <dbReference type="Proteomes" id="UP000565262"/>
    </source>
</evidence>
<dbReference type="CDD" id="cd13545">
    <property type="entry name" value="PBP2_TbpA"/>
    <property type="match status" value="1"/>
</dbReference>
<gene>
    <name evidence="7" type="ORF">H4O21_06580</name>
</gene>
<dbReference type="PANTHER" id="PTHR30006">
    <property type="entry name" value="THIAMINE-BINDING PERIPLASMIC PROTEIN-RELATED"/>
    <property type="match status" value="1"/>
</dbReference>
<evidence type="ECO:0000256" key="3">
    <source>
        <dbReference type="ARBA" id="ARBA00019815"/>
    </source>
</evidence>
<dbReference type="Pfam" id="PF01547">
    <property type="entry name" value="SBP_bac_1"/>
    <property type="match status" value="1"/>
</dbReference>
<reference evidence="7 8" key="1">
    <citation type="submission" date="2020-08" db="EMBL/GenBank/DDBJ databases">
        <title>Oceanospirillum sp. nov. isolated from marine sediment.</title>
        <authorList>
            <person name="Ji X."/>
        </authorList>
    </citation>
    <scope>NUCLEOTIDE SEQUENCE [LARGE SCALE GENOMIC DNA]</scope>
    <source>
        <strain evidence="7 8">D5</strain>
    </source>
</reference>
<dbReference type="GO" id="GO:0030976">
    <property type="term" value="F:thiamine pyrophosphate binding"/>
    <property type="evidence" value="ECO:0007669"/>
    <property type="project" value="TreeGrafter"/>
</dbReference>
<keyword evidence="4" id="KW-0813">Transport</keyword>
<dbReference type="InterPro" id="IPR005967">
    <property type="entry name" value="ThiB"/>
</dbReference>
<comment type="subcellular location">
    <subcellularLocation>
        <location evidence="1">Periplasm</location>
    </subcellularLocation>
</comment>
<dbReference type="GO" id="GO:0015888">
    <property type="term" value="P:thiamine transport"/>
    <property type="evidence" value="ECO:0007669"/>
    <property type="project" value="InterPro"/>
</dbReference>
<evidence type="ECO:0000256" key="6">
    <source>
        <dbReference type="ARBA" id="ARBA00022764"/>
    </source>
</evidence>
<dbReference type="NCBIfam" id="TIGR01254">
    <property type="entry name" value="sfuA"/>
    <property type="match status" value="1"/>
</dbReference>
<keyword evidence="6" id="KW-0574">Periplasm</keyword>
<dbReference type="GO" id="GO:0030288">
    <property type="term" value="C:outer membrane-bounded periplasmic space"/>
    <property type="evidence" value="ECO:0007669"/>
    <property type="project" value="InterPro"/>
</dbReference>
<organism evidence="7 8">
    <name type="scientific">Oceanospirillum sediminis</name>
    <dbReference type="NCBI Taxonomy" id="2760088"/>
    <lineage>
        <taxon>Bacteria</taxon>
        <taxon>Pseudomonadati</taxon>
        <taxon>Pseudomonadota</taxon>
        <taxon>Gammaproteobacteria</taxon>
        <taxon>Oceanospirillales</taxon>
        <taxon>Oceanospirillaceae</taxon>
        <taxon>Oceanospirillum</taxon>
    </lineage>
</organism>
<dbReference type="InterPro" id="IPR005948">
    <property type="entry name" value="ThiB-like"/>
</dbReference>
<dbReference type="Proteomes" id="UP000565262">
    <property type="component" value="Unassembled WGS sequence"/>
</dbReference>
<evidence type="ECO:0000256" key="2">
    <source>
        <dbReference type="ARBA" id="ARBA00008520"/>
    </source>
</evidence>
<dbReference type="PANTHER" id="PTHR30006:SF3">
    <property type="entry name" value="THIAMINE-BINDING PERIPLASMIC PROTEIN"/>
    <property type="match status" value="1"/>
</dbReference>
<dbReference type="GO" id="GO:0030975">
    <property type="term" value="F:thiamine binding"/>
    <property type="evidence" value="ECO:0007669"/>
    <property type="project" value="InterPro"/>
</dbReference>